<keyword evidence="1" id="KW-0812">Transmembrane</keyword>
<sequence>MVFCRFFRYSEGLMASLLRLALVGFTFTGDCFTEMKFSRTKRSDVELLCNSINVEARRIDASRFNLTIWYSKDIDVINDSFFPVRFFITLMDSKTSESGVKLRTQYLTRRRGLLSYIYHTEMNETTSYYLKIKPKCGIMHYETPDPCDFTCTTIQIALIVRKVTSSTTTTHFKNLTTTLQILTERVENINGTALGNNSLDKVIPVVLPLVIAVVVVFVGCFTVLVCIVCIRRRCGSTRTDGSQMENITTEEPRYEAIINRQKKEYSTYFV</sequence>
<gene>
    <name evidence="2" type="ORF">KUTeg_017500</name>
</gene>
<evidence type="ECO:0000256" key="1">
    <source>
        <dbReference type="SAM" id="Phobius"/>
    </source>
</evidence>
<proteinExistence type="predicted"/>
<reference evidence="2 3" key="1">
    <citation type="submission" date="2022-12" db="EMBL/GenBank/DDBJ databases">
        <title>Chromosome-level genome of Tegillarca granosa.</title>
        <authorList>
            <person name="Kim J."/>
        </authorList>
    </citation>
    <scope>NUCLEOTIDE SEQUENCE [LARGE SCALE GENOMIC DNA]</scope>
    <source>
        <strain evidence="2">Teg-2019</strain>
        <tissue evidence="2">Adductor muscle</tissue>
    </source>
</reference>
<keyword evidence="1" id="KW-0472">Membrane</keyword>
<comment type="caution">
    <text evidence="2">The sequence shown here is derived from an EMBL/GenBank/DDBJ whole genome shotgun (WGS) entry which is preliminary data.</text>
</comment>
<evidence type="ECO:0000313" key="2">
    <source>
        <dbReference type="EMBL" id="KAJ8303917.1"/>
    </source>
</evidence>
<accession>A0ABQ9EIZ7</accession>
<organism evidence="2 3">
    <name type="scientific">Tegillarca granosa</name>
    <name type="common">Malaysian cockle</name>
    <name type="synonym">Anadara granosa</name>
    <dbReference type="NCBI Taxonomy" id="220873"/>
    <lineage>
        <taxon>Eukaryota</taxon>
        <taxon>Metazoa</taxon>
        <taxon>Spiralia</taxon>
        <taxon>Lophotrochozoa</taxon>
        <taxon>Mollusca</taxon>
        <taxon>Bivalvia</taxon>
        <taxon>Autobranchia</taxon>
        <taxon>Pteriomorphia</taxon>
        <taxon>Arcoida</taxon>
        <taxon>Arcoidea</taxon>
        <taxon>Arcidae</taxon>
        <taxon>Tegillarca</taxon>
    </lineage>
</organism>
<dbReference type="EMBL" id="JARBDR010000903">
    <property type="protein sequence ID" value="KAJ8303917.1"/>
    <property type="molecule type" value="Genomic_DNA"/>
</dbReference>
<name>A0ABQ9EIZ7_TEGGR</name>
<dbReference type="Proteomes" id="UP001217089">
    <property type="component" value="Unassembled WGS sequence"/>
</dbReference>
<keyword evidence="1" id="KW-1133">Transmembrane helix</keyword>
<evidence type="ECO:0000313" key="3">
    <source>
        <dbReference type="Proteomes" id="UP001217089"/>
    </source>
</evidence>
<feature type="transmembrane region" description="Helical" evidence="1">
    <location>
        <begin position="205"/>
        <end position="230"/>
    </location>
</feature>
<protein>
    <submittedName>
        <fullName evidence="2">Uncharacterized protein</fullName>
    </submittedName>
</protein>
<keyword evidence="3" id="KW-1185">Reference proteome</keyword>